<gene>
    <name evidence="2" type="ORF">MEDL_7971</name>
</gene>
<evidence type="ECO:0000313" key="3">
    <source>
        <dbReference type="Proteomes" id="UP000683360"/>
    </source>
</evidence>
<reference evidence="2" key="1">
    <citation type="submission" date="2021-03" db="EMBL/GenBank/DDBJ databases">
        <authorList>
            <person name="Bekaert M."/>
        </authorList>
    </citation>
    <scope>NUCLEOTIDE SEQUENCE</scope>
</reference>
<name>A0A8S3QE52_MYTED</name>
<sequence>MGACYSKSGHEASLSPKQKSPHKKQNNGLAIKIEYSPVKPHEDDRLSANVDNNFNHDNKSTDGQLTITEEENEKDIDFNEIVKNIPLIDKDIDDLKHGLGVATSDSGIESLSPNEVESHVEATSSQPLNTSLLHKKKVDHILEDKESSNCTCGAQNRSFTYGEFKSSKRNSDLFNLKPSLKKIGHKSDKKFRLSWKSSDSLDWTSSFGSSLDRCHSEASDLFMFDELSIRAPLATFDSVDFLGSTTKLRRDNSKTNSYISYDSETFTFKFDFSALDAQRVKCDTAPTTPDKDDKKVIRRQDSRTSTVSCENVLLDMSKRSSREMR</sequence>
<dbReference type="EMBL" id="CAJPWZ010000449">
    <property type="protein sequence ID" value="CAG2192838.1"/>
    <property type="molecule type" value="Genomic_DNA"/>
</dbReference>
<accession>A0A8S3QE52</accession>
<organism evidence="2 3">
    <name type="scientific">Mytilus edulis</name>
    <name type="common">Blue mussel</name>
    <dbReference type="NCBI Taxonomy" id="6550"/>
    <lineage>
        <taxon>Eukaryota</taxon>
        <taxon>Metazoa</taxon>
        <taxon>Spiralia</taxon>
        <taxon>Lophotrochozoa</taxon>
        <taxon>Mollusca</taxon>
        <taxon>Bivalvia</taxon>
        <taxon>Autobranchia</taxon>
        <taxon>Pteriomorphia</taxon>
        <taxon>Mytilida</taxon>
        <taxon>Mytiloidea</taxon>
        <taxon>Mytilidae</taxon>
        <taxon>Mytilinae</taxon>
        <taxon>Mytilus</taxon>
    </lineage>
</organism>
<feature type="region of interest" description="Disordered" evidence="1">
    <location>
        <begin position="1"/>
        <end position="62"/>
    </location>
</feature>
<keyword evidence="3" id="KW-1185">Reference proteome</keyword>
<evidence type="ECO:0000313" key="2">
    <source>
        <dbReference type="EMBL" id="CAG2192838.1"/>
    </source>
</evidence>
<proteinExistence type="predicted"/>
<comment type="caution">
    <text evidence="2">The sequence shown here is derived from an EMBL/GenBank/DDBJ whole genome shotgun (WGS) entry which is preliminary data.</text>
</comment>
<protein>
    <submittedName>
        <fullName evidence="2">Uncharacterized protein</fullName>
    </submittedName>
</protein>
<evidence type="ECO:0000256" key="1">
    <source>
        <dbReference type="SAM" id="MobiDB-lite"/>
    </source>
</evidence>
<dbReference type="Proteomes" id="UP000683360">
    <property type="component" value="Unassembled WGS sequence"/>
</dbReference>
<dbReference type="AlphaFoldDB" id="A0A8S3QE52"/>
<dbReference type="OrthoDB" id="6069857at2759"/>